<dbReference type="Proteomes" id="UP000305067">
    <property type="component" value="Unassembled WGS sequence"/>
</dbReference>
<protein>
    <submittedName>
        <fullName evidence="1">Uncharacterized protein</fullName>
    </submittedName>
</protein>
<dbReference type="EMBL" id="ML178845">
    <property type="protein sequence ID" value="TFK97706.1"/>
    <property type="molecule type" value="Genomic_DNA"/>
</dbReference>
<dbReference type="OrthoDB" id="5210591at2759"/>
<name>A0A5C3Q7Z9_9AGAR</name>
<sequence>MLHQLSLPQAQSIVSKHAQSPLTVSEITVLDNIRHAYQTYRCSCYLTPSVSPGSSASTSHHVYLLVLLDRSASSKGGSESSPIDMHGIAHALELIAERSAGSEAHIAFPYYVVDCFSTDVTGLSSTGDTGLSSTDLSSINGALDVLYIEIPLHPSPDRQLISLFDAVHTNTLGEHTNKLGEQNLAAIEMKLGRWMKESVHGVEGEEFGWARAPPPPPQAPNAVAGSGLAVPGLASIFAALPPDPIPPNSYSWQETFMQLVESVLHDLSDSEVAGIPFEDIQTLLSRTIAFFLFDDVEVPQLTTYALSAHHVLLSVPTSNSQSNPEIAYILPTFAPSLTYADPLLEGVFAESCFPFTLGSSDHLNPGDKEGKRSGYALTPSPAFMAGYGASPIVFKRQRTKRLWYDLYGVLVRLRGVLGEERLASFDRNVQGREELFKEVKRMVDGLRDAPCY</sequence>
<accession>A0A5C3Q7Z9</accession>
<organism evidence="1 2">
    <name type="scientific">Pterulicium gracile</name>
    <dbReference type="NCBI Taxonomy" id="1884261"/>
    <lineage>
        <taxon>Eukaryota</taxon>
        <taxon>Fungi</taxon>
        <taxon>Dikarya</taxon>
        <taxon>Basidiomycota</taxon>
        <taxon>Agaricomycotina</taxon>
        <taxon>Agaricomycetes</taxon>
        <taxon>Agaricomycetidae</taxon>
        <taxon>Agaricales</taxon>
        <taxon>Pleurotineae</taxon>
        <taxon>Pterulaceae</taxon>
        <taxon>Pterulicium</taxon>
    </lineage>
</organism>
<evidence type="ECO:0000313" key="2">
    <source>
        <dbReference type="Proteomes" id="UP000305067"/>
    </source>
</evidence>
<gene>
    <name evidence="1" type="ORF">BDV98DRAFT_574061</name>
</gene>
<evidence type="ECO:0000313" key="1">
    <source>
        <dbReference type="EMBL" id="TFK97706.1"/>
    </source>
</evidence>
<reference evidence="1 2" key="1">
    <citation type="journal article" date="2019" name="Nat. Ecol. Evol.">
        <title>Megaphylogeny resolves global patterns of mushroom evolution.</title>
        <authorList>
            <person name="Varga T."/>
            <person name="Krizsan K."/>
            <person name="Foldi C."/>
            <person name="Dima B."/>
            <person name="Sanchez-Garcia M."/>
            <person name="Sanchez-Ramirez S."/>
            <person name="Szollosi G.J."/>
            <person name="Szarkandi J.G."/>
            <person name="Papp V."/>
            <person name="Albert L."/>
            <person name="Andreopoulos W."/>
            <person name="Angelini C."/>
            <person name="Antonin V."/>
            <person name="Barry K.W."/>
            <person name="Bougher N.L."/>
            <person name="Buchanan P."/>
            <person name="Buyck B."/>
            <person name="Bense V."/>
            <person name="Catcheside P."/>
            <person name="Chovatia M."/>
            <person name="Cooper J."/>
            <person name="Damon W."/>
            <person name="Desjardin D."/>
            <person name="Finy P."/>
            <person name="Geml J."/>
            <person name="Haridas S."/>
            <person name="Hughes K."/>
            <person name="Justo A."/>
            <person name="Karasinski D."/>
            <person name="Kautmanova I."/>
            <person name="Kiss B."/>
            <person name="Kocsube S."/>
            <person name="Kotiranta H."/>
            <person name="LaButti K.M."/>
            <person name="Lechner B.E."/>
            <person name="Liimatainen K."/>
            <person name="Lipzen A."/>
            <person name="Lukacs Z."/>
            <person name="Mihaltcheva S."/>
            <person name="Morgado L.N."/>
            <person name="Niskanen T."/>
            <person name="Noordeloos M.E."/>
            <person name="Ohm R.A."/>
            <person name="Ortiz-Santana B."/>
            <person name="Ovrebo C."/>
            <person name="Racz N."/>
            <person name="Riley R."/>
            <person name="Savchenko A."/>
            <person name="Shiryaev A."/>
            <person name="Soop K."/>
            <person name="Spirin V."/>
            <person name="Szebenyi C."/>
            <person name="Tomsovsky M."/>
            <person name="Tulloss R.E."/>
            <person name="Uehling J."/>
            <person name="Grigoriev I.V."/>
            <person name="Vagvolgyi C."/>
            <person name="Papp T."/>
            <person name="Martin F.M."/>
            <person name="Miettinen O."/>
            <person name="Hibbett D.S."/>
            <person name="Nagy L.G."/>
        </authorList>
    </citation>
    <scope>NUCLEOTIDE SEQUENCE [LARGE SCALE GENOMIC DNA]</scope>
    <source>
        <strain evidence="1 2">CBS 309.79</strain>
    </source>
</reference>
<dbReference type="AlphaFoldDB" id="A0A5C3Q7Z9"/>
<proteinExistence type="predicted"/>
<keyword evidence="2" id="KW-1185">Reference proteome</keyword>